<dbReference type="Proteomes" id="UP000325466">
    <property type="component" value="Unassembled WGS sequence"/>
</dbReference>
<comment type="caution">
    <text evidence="2">The sequence shown here is derived from an EMBL/GenBank/DDBJ whole genome shotgun (WGS) entry which is preliminary data.</text>
</comment>
<evidence type="ECO:0000313" key="3">
    <source>
        <dbReference type="Proteomes" id="UP000325466"/>
    </source>
</evidence>
<gene>
    <name evidence="2" type="ORF">RAJCM14343_4624</name>
</gene>
<protein>
    <submittedName>
        <fullName evidence="2">Uncharacterized protein</fullName>
    </submittedName>
</protein>
<keyword evidence="3" id="KW-1185">Reference proteome</keyword>
<feature type="region of interest" description="Disordered" evidence="1">
    <location>
        <begin position="137"/>
        <end position="159"/>
    </location>
</feature>
<evidence type="ECO:0000256" key="1">
    <source>
        <dbReference type="SAM" id="MobiDB-lite"/>
    </source>
</evidence>
<evidence type="ECO:0000313" key="2">
    <source>
        <dbReference type="EMBL" id="GES39356.1"/>
    </source>
</evidence>
<reference evidence="2 3" key="1">
    <citation type="journal article" date="2018" name="Biodegradation">
        <title>1,4-Dioxane degradation characteristics of Rhodococcus aetherivorans JCM 14343.</title>
        <authorList>
            <person name="Inoue D."/>
            <person name="Tsunoda T."/>
            <person name="Yamamoto N."/>
            <person name="Ike M."/>
            <person name="Sei K."/>
        </authorList>
    </citation>
    <scope>NUCLEOTIDE SEQUENCE [LARGE SCALE GENOMIC DNA]</scope>
    <source>
        <strain evidence="2 3">JCM 14343</strain>
    </source>
</reference>
<feature type="region of interest" description="Disordered" evidence="1">
    <location>
        <begin position="38"/>
        <end position="60"/>
    </location>
</feature>
<sequence>MVAARELHTRQIELTGHAGRHRIQPRIQHVNLRIPLRQTDRDGPGVGQLRLPVGDRDGGLGGTVEVVQPGGGDAGEGVRGLGGQGLTDDEHVAQRHQVLRVGVRDEDREHRRHEVGEGHAVPGDGPCDVFGVAVPVGRRDDQRGTGPQRKEEPPERHVEGGRGLLQIHVGRGEPVFVLHPGHLVGDRAVRHRDTLGPARRAGGEDDVGGVLGAELRGAFGGGDRGRGECRELDGVEMHDREGGGKRHRVPLGGQHAHRCRGLEDVLRARRGMVRVHGHVRATGTQHGVHANDELDRAAHGQGHPGLRPDAERQQMARKPIDACVELGVGESLALVHQRRLVRRAVDPGVEAVEQKVVRDGMRRGVADGGQVAALRGVEHVDVADRNDGILRHRVEHPEQPFRDRRHGRFVEQGGRVGEHADHARILGVASQRQLQVEARGGHVDAHAGDPETFEVQVRLLDVLEEQGDLEQRVPGLRTRRVEHLDEALERQVGVGEGTEIGLPGVLQQLGERGVRGHLGAQHEGVDEHADEIVERLFPAAGHGGADRDVVGSRQSRK</sequence>
<accession>A0ABQ0YS15</accession>
<name>A0ABQ0YS15_9NOCA</name>
<dbReference type="EMBL" id="BLAH01000114">
    <property type="protein sequence ID" value="GES39356.1"/>
    <property type="molecule type" value="Genomic_DNA"/>
</dbReference>
<proteinExistence type="predicted"/>
<organism evidence="2 3">
    <name type="scientific">Rhodococcus aetherivorans</name>
    <dbReference type="NCBI Taxonomy" id="191292"/>
    <lineage>
        <taxon>Bacteria</taxon>
        <taxon>Bacillati</taxon>
        <taxon>Actinomycetota</taxon>
        <taxon>Actinomycetes</taxon>
        <taxon>Mycobacteriales</taxon>
        <taxon>Nocardiaceae</taxon>
        <taxon>Rhodococcus</taxon>
    </lineage>
</organism>